<gene>
    <name evidence="2" type="ORF">C2G38_1992075</name>
</gene>
<name>A0A397TVC5_9GLOM</name>
<dbReference type="Gene3D" id="1.10.30.10">
    <property type="entry name" value="High mobility group box domain"/>
    <property type="match status" value="1"/>
</dbReference>
<reference evidence="2 3" key="1">
    <citation type="submission" date="2018-06" db="EMBL/GenBank/DDBJ databases">
        <title>Comparative genomics reveals the genomic features of Rhizophagus irregularis, R. cerebriforme, R. diaphanum and Gigaspora rosea, and their symbiotic lifestyle signature.</title>
        <authorList>
            <person name="Morin E."/>
            <person name="San Clemente H."/>
            <person name="Chen E.C.H."/>
            <person name="De La Providencia I."/>
            <person name="Hainaut M."/>
            <person name="Kuo A."/>
            <person name="Kohler A."/>
            <person name="Murat C."/>
            <person name="Tang N."/>
            <person name="Roy S."/>
            <person name="Loubradou J."/>
            <person name="Henrissat B."/>
            <person name="Grigoriev I.V."/>
            <person name="Corradi N."/>
            <person name="Roux C."/>
            <person name="Martin F.M."/>
        </authorList>
    </citation>
    <scope>NUCLEOTIDE SEQUENCE [LARGE SCALE GENOMIC DNA]</scope>
    <source>
        <strain evidence="2 3">DAOM 194757</strain>
    </source>
</reference>
<organism evidence="2 3">
    <name type="scientific">Gigaspora rosea</name>
    <dbReference type="NCBI Taxonomy" id="44941"/>
    <lineage>
        <taxon>Eukaryota</taxon>
        <taxon>Fungi</taxon>
        <taxon>Fungi incertae sedis</taxon>
        <taxon>Mucoromycota</taxon>
        <taxon>Glomeromycotina</taxon>
        <taxon>Glomeromycetes</taxon>
        <taxon>Diversisporales</taxon>
        <taxon>Gigasporaceae</taxon>
        <taxon>Gigaspora</taxon>
    </lineage>
</organism>
<dbReference type="AlphaFoldDB" id="A0A397TVC5"/>
<comment type="caution">
    <text evidence="2">The sequence shown here is derived from an EMBL/GenBank/DDBJ whole genome shotgun (WGS) entry which is preliminary data.</text>
</comment>
<proteinExistence type="predicted"/>
<dbReference type="Proteomes" id="UP000266673">
    <property type="component" value="Unassembled WGS sequence"/>
</dbReference>
<dbReference type="Pfam" id="PF04690">
    <property type="entry name" value="YABBY"/>
    <property type="match status" value="1"/>
</dbReference>
<dbReference type="OrthoDB" id="667577at2759"/>
<dbReference type="InterPro" id="IPR036910">
    <property type="entry name" value="HMG_box_dom_sf"/>
</dbReference>
<dbReference type="SUPFAM" id="SSF47095">
    <property type="entry name" value="HMG-box"/>
    <property type="match status" value="1"/>
</dbReference>
<keyword evidence="3" id="KW-1185">Reference proteome</keyword>
<protein>
    <recommendedName>
        <fullName evidence="1">YABBY protein C-terminal domain-containing protein</fullName>
    </recommendedName>
</protein>
<evidence type="ECO:0000259" key="1">
    <source>
        <dbReference type="Pfam" id="PF04690"/>
    </source>
</evidence>
<accession>A0A397TVC5</accession>
<dbReference type="InterPro" id="IPR056775">
    <property type="entry name" value="YABBY_C"/>
</dbReference>
<dbReference type="EMBL" id="QKWP01002866">
    <property type="protein sequence ID" value="RIB01970.1"/>
    <property type="molecule type" value="Genomic_DNA"/>
</dbReference>
<sequence>MNQNKPLSPYNSFIKFNLPLIKQNNPNLKHNEAFKVVASMLKDSPDNPKNFSSL</sequence>
<evidence type="ECO:0000313" key="3">
    <source>
        <dbReference type="Proteomes" id="UP000266673"/>
    </source>
</evidence>
<evidence type="ECO:0000313" key="2">
    <source>
        <dbReference type="EMBL" id="RIB01970.1"/>
    </source>
</evidence>
<feature type="domain" description="YABBY protein C-terminal" evidence="1">
    <location>
        <begin position="8"/>
        <end position="38"/>
    </location>
</feature>